<proteinExistence type="predicted"/>
<dbReference type="GO" id="GO:0070762">
    <property type="term" value="C:nuclear pore transmembrane ring"/>
    <property type="evidence" value="ECO:0007669"/>
    <property type="project" value="TreeGrafter"/>
</dbReference>
<evidence type="ECO:0000256" key="1">
    <source>
        <dbReference type="SAM" id="Phobius"/>
    </source>
</evidence>
<dbReference type="InterPro" id="IPR012578">
    <property type="entry name" value="Nucl_pore_cmplx"/>
</dbReference>
<dbReference type="AlphaFoldDB" id="A0A1G4KG89"/>
<dbReference type="GO" id="GO:0030474">
    <property type="term" value="P:spindle pole body duplication"/>
    <property type="evidence" value="ECO:0007669"/>
    <property type="project" value="TreeGrafter"/>
</dbReference>
<evidence type="ECO:0000313" key="3">
    <source>
        <dbReference type="Proteomes" id="UP000191024"/>
    </source>
</evidence>
<gene>
    <name evidence="2" type="ORF">LAMI_0H08812G</name>
</gene>
<dbReference type="PANTHER" id="PTHR28003">
    <property type="entry name" value="NUCLEOPORIN POM34"/>
    <property type="match status" value="1"/>
</dbReference>
<feature type="transmembrane region" description="Helical" evidence="1">
    <location>
        <begin position="130"/>
        <end position="147"/>
    </location>
</feature>
<keyword evidence="3" id="KW-1185">Reference proteome</keyword>
<feature type="transmembrane region" description="Helical" evidence="1">
    <location>
        <begin position="198"/>
        <end position="217"/>
    </location>
</feature>
<reference evidence="3" key="1">
    <citation type="submission" date="2016-03" db="EMBL/GenBank/DDBJ databases">
        <authorList>
            <person name="Devillers H."/>
        </authorList>
    </citation>
    <scope>NUCLEOTIDE SEQUENCE [LARGE SCALE GENOMIC DNA]</scope>
</reference>
<dbReference type="Pfam" id="PF08058">
    <property type="entry name" value="NPCC"/>
    <property type="match status" value="1"/>
</dbReference>
<accession>A0A1G4KG89</accession>
<dbReference type="OrthoDB" id="4035020at2759"/>
<organism evidence="2 3">
    <name type="scientific">Lachancea mirantina</name>
    <dbReference type="NCBI Taxonomy" id="1230905"/>
    <lineage>
        <taxon>Eukaryota</taxon>
        <taxon>Fungi</taxon>
        <taxon>Dikarya</taxon>
        <taxon>Ascomycota</taxon>
        <taxon>Saccharomycotina</taxon>
        <taxon>Saccharomycetes</taxon>
        <taxon>Saccharomycetales</taxon>
        <taxon>Saccharomycetaceae</taxon>
        <taxon>Lachancea</taxon>
    </lineage>
</organism>
<dbReference type="Proteomes" id="UP000191024">
    <property type="component" value="Chromosome H"/>
</dbReference>
<protein>
    <submittedName>
        <fullName evidence="2">LAMI_0H08812g1_1</fullName>
    </submittedName>
</protein>
<dbReference type="GO" id="GO:0005640">
    <property type="term" value="C:nuclear outer membrane"/>
    <property type="evidence" value="ECO:0007669"/>
    <property type="project" value="TreeGrafter"/>
</dbReference>
<evidence type="ECO:0000313" key="2">
    <source>
        <dbReference type="EMBL" id="SCV03520.1"/>
    </source>
</evidence>
<dbReference type="GO" id="GO:0006606">
    <property type="term" value="P:protein import into nucleus"/>
    <property type="evidence" value="ECO:0007669"/>
    <property type="project" value="TreeGrafter"/>
</dbReference>
<dbReference type="EMBL" id="LT598468">
    <property type="protein sequence ID" value="SCV03520.1"/>
    <property type="molecule type" value="Genomic_DNA"/>
</dbReference>
<sequence>MSTYGTPSKVFSTPQKSVTAVQLASLREKVVKESPALYKNKVLSSPLGSVGLQQPSAFGRSGTPALSPAVPQTATIPAANAAATETVSPLDHAEDSDLYQQQMRLGKFENPVLDSFSSRIVNKELESRRIIYNAIGLLVWNLALKYYQLFLYRTDTGGYIMHRIESFCTRHATVRIGPQINLNTTEWLAYVTLDNVSHLLRLVMLFNIVVSLWKLLIKAQSIKIDDLHLNQKQKQLLGLIDTPSNSKILPRVMLSSSESRPVPELLEVKKPPAHPFLFKSLRTPLKARNSLVNNDKQSASAFVDKVNAFGNLQRASDAQTSTPVPVTSAATVPVTAPVNRSGYIPSSKYLYMMDSPSPRKRM</sequence>
<name>A0A1G4KG89_9SACH</name>
<keyword evidence="1" id="KW-0812">Transmembrane</keyword>
<dbReference type="PANTHER" id="PTHR28003:SF1">
    <property type="entry name" value="NUCLEOPORIN POM34"/>
    <property type="match status" value="1"/>
</dbReference>
<keyword evidence="1" id="KW-0472">Membrane</keyword>
<dbReference type="STRING" id="1230905.A0A1G4KG89"/>
<keyword evidence="1" id="KW-1133">Transmembrane helix</keyword>